<dbReference type="GeneID" id="303492073"/>
<evidence type="ECO:0000256" key="1">
    <source>
        <dbReference type="ARBA" id="ARBA00008791"/>
    </source>
</evidence>
<evidence type="ECO:0000313" key="7">
    <source>
        <dbReference type="Proteomes" id="UP000256862"/>
    </source>
</evidence>
<evidence type="ECO:0000313" key="5">
    <source>
        <dbReference type="EMBL" id="SPC06470.1"/>
    </source>
</evidence>
<dbReference type="SUPFAM" id="SSF52402">
    <property type="entry name" value="Adenine nucleotide alpha hydrolases-like"/>
    <property type="match status" value="1"/>
</dbReference>
<reference evidence="3 8" key="3">
    <citation type="submission" date="2018-09" db="EMBL/GenBank/DDBJ databases">
        <title>Complete genome sequence of Cupriavidus oxalaticus T2, a bacterium capable of phenol tolerance and degradation.</title>
        <authorList>
            <person name="Yan J."/>
        </authorList>
    </citation>
    <scope>NUCLEOTIDE SEQUENCE [LARGE SCALE GENOMIC DNA]</scope>
    <source>
        <strain evidence="3 8">T2</strain>
    </source>
</reference>
<comment type="similarity">
    <text evidence="1">Belongs to the universal stress protein A family.</text>
</comment>
<accession>A0A375FM24</accession>
<feature type="domain" description="UspA" evidence="2">
    <location>
        <begin position="3"/>
        <end position="140"/>
    </location>
</feature>
<protein>
    <submittedName>
        <fullName evidence="3 5">Universal stress protein</fullName>
    </submittedName>
</protein>
<reference evidence="7" key="2">
    <citation type="submission" date="2018-01" db="EMBL/GenBank/DDBJ databases">
        <authorList>
            <person name="Gaut B.S."/>
            <person name="Morton B.R."/>
            <person name="Clegg M.T."/>
            <person name="Duvall M.R."/>
        </authorList>
    </citation>
    <scope>NUCLEOTIDE SEQUENCE [LARGE SCALE GENOMIC DNA]</scope>
</reference>
<evidence type="ECO:0000313" key="8">
    <source>
        <dbReference type="Proteomes" id="UP000325743"/>
    </source>
</evidence>
<dbReference type="Gene3D" id="3.40.50.620">
    <property type="entry name" value="HUPs"/>
    <property type="match status" value="1"/>
</dbReference>
<dbReference type="EMBL" id="CP032519">
    <property type="protein sequence ID" value="QEZ46669.1"/>
    <property type="molecule type" value="Genomic_DNA"/>
</dbReference>
<dbReference type="EMBL" id="OGUS01000064">
    <property type="protein sequence ID" value="SPC06470.1"/>
    <property type="molecule type" value="Genomic_DNA"/>
</dbReference>
<organism evidence="5 7">
    <name type="scientific">Cupriavidus oxalaticus</name>
    <dbReference type="NCBI Taxonomy" id="96344"/>
    <lineage>
        <taxon>Bacteria</taxon>
        <taxon>Pseudomonadati</taxon>
        <taxon>Pseudomonadota</taxon>
        <taxon>Betaproteobacteria</taxon>
        <taxon>Burkholderiales</taxon>
        <taxon>Burkholderiaceae</taxon>
        <taxon>Cupriavidus</taxon>
    </lineage>
</organism>
<dbReference type="EMBL" id="OGUS01000115">
    <property type="protein sequence ID" value="SPC12548.1"/>
    <property type="molecule type" value="Genomic_DNA"/>
</dbReference>
<dbReference type="PANTHER" id="PTHR31964:SF113">
    <property type="entry name" value="USPA DOMAIN-CONTAINING PROTEIN"/>
    <property type="match status" value="1"/>
</dbReference>
<evidence type="ECO:0000259" key="2">
    <source>
        <dbReference type="Pfam" id="PF00582"/>
    </source>
</evidence>
<dbReference type="AlphaFoldDB" id="A0A375FM24"/>
<dbReference type="EMBL" id="CP069812">
    <property type="protein sequence ID" value="QRQ95910.1"/>
    <property type="molecule type" value="Genomic_DNA"/>
</dbReference>
<evidence type="ECO:0000313" key="6">
    <source>
        <dbReference type="EMBL" id="SPC12548.1"/>
    </source>
</evidence>
<keyword evidence="9" id="KW-1185">Reference proteome</keyword>
<name>A0A375FM24_9BURK</name>
<gene>
    <name evidence="6" type="ORF">CO2235_150203</name>
    <name evidence="5" type="ORF">CO2235_U590046</name>
    <name evidence="3" type="ORF">D2917_20895</name>
    <name evidence="4" type="ORF">JTE92_21205</name>
</gene>
<dbReference type="RefSeq" id="WP_063238783.1">
    <property type="nucleotide sequence ID" value="NZ_CP032519.1"/>
</dbReference>
<reference evidence="4 9" key="4">
    <citation type="submission" date="2021-02" db="EMBL/GenBank/DDBJ databases">
        <title>Complete Genome Sequence of Cupriavidus oxalaticus Strain Ox1, a Soil Oxalate-Degrading Species.</title>
        <authorList>
            <person name="Palmieri F."/>
            <person name="Udriet P."/>
            <person name="Deuasquier M."/>
            <person name="Beaudoing E."/>
            <person name="Johnson S.L."/>
            <person name="Davenport K.W."/>
            <person name="Chain P.S."/>
            <person name="Bindschedler S."/>
            <person name="Junier P."/>
        </authorList>
    </citation>
    <scope>NUCLEOTIDE SEQUENCE [LARGE SCALE GENOMIC DNA]</scope>
    <source>
        <strain evidence="4 9">Ox1</strain>
    </source>
</reference>
<dbReference type="PRINTS" id="PR01438">
    <property type="entry name" value="UNVRSLSTRESS"/>
</dbReference>
<proteinExistence type="inferred from homology"/>
<dbReference type="InterPro" id="IPR006015">
    <property type="entry name" value="Universal_stress_UspA"/>
</dbReference>
<evidence type="ECO:0000313" key="3">
    <source>
        <dbReference type="EMBL" id="QEZ46669.1"/>
    </source>
</evidence>
<dbReference type="Proteomes" id="UP000623307">
    <property type="component" value="Chromosome 2"/>
</dbReference>
<dbReference type="PANTHER" id="PTHR31964">
    <property type="entry name" value="ADENINE NUCLEOTIDE ALPHA HYDROLASES-LIKE SUPERFAMILY PROTEIN"/>
    <property type="match status" value="1"/>
</dbReference>
<dbReference type="InterPro" id="IPR014729">
    <property type="entry name" value="Rossmann-like_a/b/a_fold"/>
</dbReference>
<dbReference type="CDD" id="cd00293">
    <property type="entry name" value="USP-like"/>
    <property type="match status" value="1"/>
</dbReference>
<dbReference type="OrthoDB" id="9792500at2"/>
<dbReference type="Pfam" id="PF00582">
    <property type="entry name" value="Usp"/>
    <property type="match status" value="1"/>
</dbReference>
<reference evidence="5" key="1">
    <citation type="submission" date="2018-01" db="EMBL/GenBank/DDBJ databases">
        <authorList>
            <person name="Clerissi C."/>
        </authorList>
    </citation>
    <scope>NUCLEOTIDE SEQUENCE</scope>
    <source>
        <strain evidence="5">Cupriavidus oxalaticus LMG 2235</strain>
    </source>
</reference>
<dbReference type="Proteomes" id="UP000256862">
    <property type="component" value="Chromosome CO2235"/>
</dbReference>
<evidence type="ECO:0000313" key="9">
    <source>
        <dbReference type="Proteomes" id="UP000623307"/>
    </source>
</evidence>
<sequence length="146" mass="15491">MANVVLATDGSVYSDAAAEWVAKRKLFKEDLCVHVVHCMPDVSAEVKSYISKGDLEAWHTDESGRVMKSAIDILQKAGVPTVWQGLVGFAPERIVAYATSVKALAIVMGTHGRGAFLDAIVGSVASRVIARAPCPVVLVKPETSPS</sequence>
<dbReference type="InterPro" id="IPR006016">
    <property type="entry name" value="UspA"/>
</dbReference>
<dbReference type="Proteomes" id="UP000325743">
    <property type="component" value="Chromosome 2"/>
</dbReference>
<evidence type="ECO:0000313" key="4">
    <source>
        <dbReference type="EMBL" id="QRQ95910.1"/>
    </source>
</evidence>